<protein>
    <submittedName>
        <fullName evidence="2">Uncharacterized protein</fullName>
    </submittedName>
</protein>
<feature type="compositionally biased region" description="Polar residues" evidence="1">
    <location>
        <begin position="74"/>
        <end position="88"/>
    </location>
</feature>
<keyword evidence="3" id="KW-1185">Reference proteome</keyword>
<gene>
    <name evidence="2" type="ORF">Scep_015219</name>
</gene>
<evidence type="ECO:0000313" key="3">
    <source>
        <dbReference type="Proteomes" id="UP001419268"/>
    </source>
</evidence>
<feature type="region of interest" description="Disordered" evidence="1">
    <location>
        <begin position="1"/>
        <end position="88"/>
    </location>
</feature>
<accession>A0AAP0J2V3</accession>
<dbReference type="EMBL" id="JBBNAG010000006">
    <property type="protein sequence ID" value="KAK9126373.1"/>
    <property type="molecule type" value="Genomic_DNA"/>
</dbReference>
<feature type="compositionally biased region" description="Basic and acidic residues" evidence="1">
    <location>
        <begin position="1"/>
        <end position="71"/>
    </location>
</feature>
<name>A0AAP0J2V3_9MAGN</name>
<organism evidence="2 3">
    <name type="scientific">Stephania cephalantha</name>
    <dbReference type="NCBI Taxonomy" id="152367"/>
    <lineage>
        <taxon>Eukaryota</taxon>
        <taxon>Viridiplantae</taxon>
        <taxon>Streptophyta</taxon>
        <taxon>Embryophyta</taxon>
        <taxon>Tracheophyta</taxon>
        <taxon>Spermatophyta</taxon>
        <taxon>Magnoliopsida</taxon>
        <taxon>Ranunculales</taxon>
        <taxon>Menispermaceae</taxon>
        <taxon>Menispermoideae</taxon>
        <taxon>Cissampelideae</taxon>
        <taxon>Stephania</taxon>
    </lineage>
</organism>
<proteinExistence type="predicted"/>
<comment type="caution">
    <text evidence="2">The sequence shown here is derived from an EMBL/GenBank/DDBJ whole genome shotgun (WGS) entry which is preliminary data.</text>
</comment>
<sequence length="88" mass="9941">MLPKRGERREGAAGQRRESKKGRLDRGERDERGRLERRDRGGGRSKTSERGARGRLERGERGPTGERRERSAPNLAQSHNIFSTAMGV</sequence>
<evidence type="ECO:0000313" key="2">
    <source>
        <dbReference type="EMBL" id="KAK9126373.1"/>
    </source>
</evidence>
<reference evidence="2 3" key="1">
    <citation type="submission" date="2024-01" db="EMBL/GenBank/DDBJ databases">
        <title>Genome assemblies of Stephania.</title>
        <authorList>
            <person name="Yang L."/>
        </authorList>
    </citation>
    <scope>NUCLEOTIDE SEQUENCE [LARGE SCALE GENOMIC DNA]</scope>
    <source>
        <strain evidence="2">JXDWG</strain>
        <tissue evidence="2">Leaf</tissue>
    </source>
</reference>
<evidence type="ECO:0000256" key="1">
    <source>
        <dbReference type="SAM" id="MobiDB-lite"/>
    </source>
</evidence>
<dbReference type="AlphaFoldDB" id="A0AAP0J2V3"/>
<dbReference type="Proteomes" id="UP001419268">
    <property type="component" value="Unassembled WGS sequence"/>
</dbReference>